<dbReference type="AlphaFoldDB" id="A0A0E9T185"/>
<evidence type="ECO:0000313" key="1">
    <source>
        <dbReference type="EMBL" id="JAH46508.1"/>
    </source>
</evidence>
<dbReference type="EMBL" id="GBXM01062069">
    <property type="protein sequence ID" value="JAH46508.1"/>
    <property type="molecule type" value="Transcribed_RNA"/>
</dbReference>
<reference evidence="1" key="2">
    <citation type="journal article" date="2015" name="Fish Shellfish Immunol.">
        <title>Early steps in the European eel (Anguilla anguilla)-Vibrio vulnificus interaction in the gills: Role of the RtxA13 toxin.</title>
        <authorList>
            <person name="Callol A."/>
            <person name="Pajuelo D."/>
            <person name="Ebbesson L."/>
            <person name="Teles M."/>
            <person name="MacKenzie S."/>
            <person name="Amaro C."/>
        </authorList>
    </citation>
    <scope>NUCLEOTIDE SEQUENCE</scope>
</reference>
<accession>A0A0E9T185</accession>
<sequence length="28" mass="3106">MLYCCGDSWTLAIETTHSLSQLTCVSQN</sequence>
<protein>
    <submittedName>
        <fullName evidence="1">Uncharacterized protein</fullName>
    </submittedName>
</protein>
<name>A0A0E9T185_ANGAN</name>
<reference evidence="1" key="1">
    <citation type="submission" date="2014-11" db="EMBL/GenBank/DDBJ databases">
        <authorList>
            <person name="Amaro Gonzalez C."/>
        </authorList>
    </citation>
    <scope>NUCLEOTIDE SEQUENCE</scope>
</reference>
<organism evidence="1">
    <name type="scientific">Anguilla anguilla</name>
    <name type="common">European freshwater eel</name>
    <name type="synonym">Muraena anguilla</name>
    <dbReference type="NCBI Taxonomy" id="7936"/>
    <lineage>
        <taxon>Eukaryota</taxon>
        <taxon>Metazoa</taxon>
        <taxon>Chordata</taxon>
        <taxon>Craniata</taxon>
        <taxon>Vertebrata</taxon>
        <taxon>Euteleostomi</taxon>
        <taxon>Actinopterygii</taxon>
        <taxon>Neopterygii</taxon>
        <taxon>Teleostei</taxon>
        <taxon>Anguilliformes</taxon>
        <taxon>Anguillidae</taxon>
        <taxon>Anguilla</taxon>
    </lineage>
</organism>
<proteinExistence type="predicted"/>